<dbReference type="InterPro" id="IPR018959">
    <property type="entry name" value="DUF1989"/>
</dbReference>
<evidence type="ECO:0000259" key="1">
    <source>
        <dbReference type="Pfam" id="PF09347"/>
    </source>
</evidence>
<organism evidence="2 3">
    <name type="scientific">Rhodococcus qingshengii JCM 15477</name>
    <dbReference type="NCBI Taxonomy" id="1303681"/>
    <lineage>
        <taxon>Bacteria</taxon>
        <taxon>Bacillati</taxon>
        <taxon>Actinomycetota</taxon>
        <taxon>Actinomycetes</taxon>
        <taxon>Mycobacteriales</taxon>
        <taxon>Nocardiaceae</taxon>
        <taxon>Rhodococcus</taxon>
        <taxon>Rhodococcus erythropolis group</taxon>
    </lineage>
</organism>
<sequence length="245" mass="27735">MTLNKIAEQLVDAKGGYAGIVKQGQIIRLTDVEGKQVIDFVVFNNDDRREKLSASYSRSRYFVEPGSEYLPRNTVGEGDWLMSTSCRPLMTIIKESADRKGVHDLHHRMCNRFMMNNMSGVDEDGCHEIIGKAIAPFDVTYAEIPDPINVFMNYPYDLERDGFFINEPITKAGDYIEFRAEMDVLVALANCPEDSSTACNGGHCTPIKVEIFEDTDAEQFPVLDHYEWLHQELGKRGRQVVKTGL</sequence>
<dbReference type="PANTHER" id="PTHR31527">
    <property type="entry name" value="RE64534P"/>
    <property type="match status" value="1"/>
</dbReference>
<evidence type="ECO:0000313" key="3">
    <source>
        <dbReference type="Proteomes" id="UP000831484"/>
    </source>
</evidence>
<dbReference type="Proteomes" id="UP000831484">
    <property type="component" value="Plasmid pdjl-6-5"/>
</dbReference>
<keyword evidence="2" id="KW-0614">Plasmid</keyword>
<gene>
    <name evidence="2" type="ORF">M0639_33785</name>
</gene>
<evidence type="ECO:0000313" key="2">
    <source>
        <dbReference type="EMBL" id="UPU47049.1"/>
    </source>
</evidence>
<name>A0AB38RR46_RHOSG</name>
<dbReference type="RefSeq" id="WP_076949039.1">
    <property type="nucleotide sequence ID" value="NZ_CP096568.1"/>
</dbReference>
<dbReference type="AlphaFoldDB" id="A0AB38RR46"/>
<reference evidence="3" key="1">
    <citation type="journal article" date="2022" name="Environ. Microbiol.">
        <title>Functional analysis, diversity, and distribution of carbendazim hydrolases MheI and CbmA, responsible for the initial step in carbendazim degradation.</title>
        <authorList>
            <person name="Zhang M."/>
            <person name="Bai X."/>
            <person name="Li Q."/>
            <person name="Zhang L."/>
            <person name="Zhu Q."/>
            <person name="Gao S."/>
            <person name="Ke Z."/>
            <person name="Jiang M."/>
            <person name="Hu J."/>
            <person name="Qiu J."/>
            <person name="Hong Q."/>
        </authorList>
    </citation>
    <scope>NUCLEOTIDE SEQUENCE [LARGE SCALE GENOMIC DNA]</scope>
    <source>
        <strain evidence="3">djl-6</strain>
    </source>
</reference>
<dbReference type="PIRSF" id="PIRSF006487">
    <property type="entry name" value="GcvT"/>
    <property type="match status" value="1"/>
</dbReference>
<protein>
    <submittedName>
        <fullName evidence="2">Urea carboxylase-associated family protein</fullName>
    </submittedName>
</protein>
<geneLocation type="plasmid" evidence="2 3">
    <name>pdjl-6-5</name>
</geneLocation>
<accession>A0AB38RR46</accession>
<dbReference type="Pfam" id="PF09347">
    <property type="entry name" value="DUF1989"/>
    <property type="match status" value="1"/>
</dbReference>
<dbReference type="PANTHER" id="PTHR31527:SF0">
    <property type="entry name" value="RE64534P"/>
    <property type="match status" value="1"/>
</dbReference>
<keyword evidence="3" id="KW-1185">Reference proteome</keyword>
<dbReference type="EMBL" id="CP096568">
    <property type="protein sequence ID" value="UPU47049.1"/>
    <property type="molecule type" value="Genomic_DNA"/>
</dbReference>
<feature type="domain" description="DUF1989" evidence="1">
    <location>
        <begin position="11"/>
        <end position="185"/>
    </location>
</feature>
<proteinExistence type="predicted"/>